<dbReference type="Proteomes" id="UP000675900">
    <property type="component" value="Unassembled WGS sequence"/>
</dbReference>
<protein>
    <submittedName>
        <fullName evidence="2">Uncharacterized protein</fullName>
    </submittedName>
</protein>
<evidence type="ECO:0000313" key="2">
    <source>
        <dbReference type="Ensembl" id="ENSPTIP00000003616.1"/>
    </source>
</evidence>
<proteinExistence type="predicted"/>
<accession>A0A8C9JMG4</accession>
<feature type="region of interest" description="Disordered" evidence="1">
    <location>
        <begin position="70"/>
        <end position="95"/>
    </location>
</feature>
<sequence length="95" mass="10568">MLSAARSVIDAPPWRNRRRHGSLPRCNLQTGNPRCTTSYSLACHHWSCGGPEINSLLQRKVLQDCLGRAAKAQGQGRRKTQGGCSELRHSQENPF</sequence>
<dbReference type="AlphaFoldDB" id="A0A8C9JMG4"/>
<feature type="region of interest" description="Disordered" evidence="1">
    <location>
        <begin position="1"/>
        <end position="26"/>
    </location>
</feature>
<organism evidence="2 3">
    <name type="scientific">Panthera tigris altaica</name>
    <name type="common">Siberian tiger</name>
    <dbReference type="NCBI Taxonomy" id="74533"/>
    <lineage>
        <taxon>Eukaryota</taxon>
        <taxon>Metazoa</taxon>
        <taxon>Chordata</taxon>
        <taxon>Craniata</taxon>
        <taxon>Vertebrata</taxon>
        <taxon>Euteleostomi</taxon>
        <taxon>Mammalia</taxon>
        <taxon>Eutheria</taxon>
        <taxon>Laurasiatheria</taxon>
        <taxon>Carnivora</taxon>
        <taxon>Feliformia</taxon>
        <taxon>Felidae</taxon>
        <taxon>Pantherinae</taxon>
        <taxon>Panthera</taxon>
    </lineage>
</organism>
<evidence type="ECO:0000313" key="3">
    <source>
        <dbReference type="Proteomes" id="UP000675900"/>
    </source>
</evidence>
<reference evidence="2" key="1">
    <citation type="submission" date="2025-08" db="UniProtKB">
        <authorList>
            <consortium name="Ensembl"/>
        </authorList>
    </citation>
    <scope>IDENTIFICATION</scope>
</reference>
<name>A0A8C9JMG4_PANTA</name>
<dbReference type="GeneTree" id="ENSGT00910000147805"/>
<feature type="compositionally biased region" description="Basic and acidic residues" evidence="1">
    <location>
        <begin position="86"/>
        <end position="95"/>
    </location>
</feature>
<keyword evidence="3" id="KW-1185">Reference proteome</keyword>
<evidence type="ECO:0000256" key="1">
    <source>
        <dbReference type="SAM" id="MobiDB-lite"/>
    </source>
</evidence>
<dbReference type="Ensembl" id="ENSPTIT00000007323.1">
    <property type="protein sequence ID" value="ENSPTIP00000003616.1"/>
    <property type="gene ID" value="ENSPTIG00000006334.1"/>
</dbReference>
<reference evidence="2" key="2">
    <citation type="submission" date="2025-09" db="UniProtKB">
        <authorList>
            <consortium name="Ensembl"/>
        </authorList>
    </citation>
    <scope>IDENTIFICATION</scope>
</reference>